<comment type="caution">
    <text evidence="3">The sequence shown here is derived from an EMBL/GenBank/DDBJ whole genome shotgun (WGS) entry which is preliminary data.</text>
</comment>
<dbReference type="Gene3D" id="3.30.450.40">
    <property type="match status" value="2"/>
</dbReference>
<comment type="similarity">
    <text evidence="1">Belongs to the CdaR family.</text>
</comment>
<evidence type="ECO:0000259" key="2">
    <source>
        <dbReference type="SMART" id="SM00065"/>
    </source>
</evidence>
<evidence type="ECO:0000313" key="3">
    <source>
        <dbReference type="EMBL" id="KZN95090.1"/>
    </source>
</evidence>
<dbReference type="OrthoDB" id="143422at2"/>
<dbReference type="InterPro" id="IPR003018">
    <property type="entry name" value="GAF"/>
</dbReference>
<proteinExistence type="inferred from homology"/>
<evidence type="ECO:0000256" key="1">
    <source>
        <dbReference type="ARBA" id="ARBA00006754"/>
    </source>
</evidence>
<dbReference type="Pfam" id="PF13185">
    <property type="entry name" value="GAF_2"/>
    <property type="match status" value="1"/>
</dbReference>
<dbReference type="Gene3D" id="1.10.10.2840">
    <property type="entry name" value="PucR C-terminal helix-turn-helix domain"/>
    <property type="match status" value="1"/>
</dbReference>
<dbReference type="Proteomes" id="UP000076476">
    <property type="component" value="Unassembled WGS sequence"/>
</dbReference>
<sequence length="739" mass="86372">MTESKREKLMRKIENHLRKTARHLVKIDTEEEALQFLADSFRSQFSCDFVGIILQEGEELNLKVWSGDLQQITKSFPLQVQNCSPNLLHQSLTYDKAEQAGDCQFTNLMKKEKVKTWFTVPLKDDMSSLGFCIIAYLDYVPLLDMKAHFDEFGKDVAVAIAMAKQKEAQIKKIEGIEWISKNLSLDVPLEKNIETLVERAGKGTNARMACIYLYNEKENHFIFQPPSYGPFEKPERINIETNYVLKEYFPFLDTPGGSELTVPLIFDLKTIGVLHVEGKQKGVFNEDDLEILKLLSNHIAAILENARLYKNEKEHKERLYFLLDYQHALVKETVEHDNFDGITSALRSLFSKSVLLFDRFMRPISCSFHHYDLSNKDVERLMSSGNKERLIENGRKIHIQLNDGEELHFRLWKVNGGGNLLGFLAVEIGENDMDEFDQLTIDLARNICSIQFIKQKLVLDTKEQVKDSFVSKLLVERIEDQERILQYANLFQWNLFHQHRLAVLSILLDEKETENSNLLVQQSKKTLIWDQLKTQISRFSKEIIMATNDGNYILIVPVKEEGKHPKNYWKVFYRNIKNWVREGNIECQVFMGIGGKTENLNDYYISYQQAIQALNVVFHRFRHKGFALFEELGAYTILHHLDNKEAIEFFIKRHLEPLLNYSEGKSMDLFHTLRAFLYNNGNIKNSAEELFIHRSSLLYRLEKIESLLEIDLNDADHRFNMMMAYKLYDLYYSKTTERI</sequence>
<dbReference type="EMBL" id="LWBR01000065">
    <property type="protein sequence ID" value="KZN95090.1"/>
    <property type="molecule type" value="Genomic_DNA"/>
</dbReference>
<evidence type="ECO:0000313" key="4">
    <source>
        <dbReference type="Proteomes" id="UP000076476"/>
    </source>
</evidence>
<dbReference type="InterPro" id="IPR029016">
    <property type="entry name" value="GAF-like_dom_sf"/>
</dbReference>
<dbReference type="SUPFAM" id="SSF55781">
    <property type="entry name" value="GAF domain-like"/>
    <property type="match status" value="1"/>
</dbReference>
<dbReference type="InterPro" id="IPR051448">
    <property type="entry name" value="CdaR-like_regulators"/>
</dbReference>
<dbReference type="STRING" id="33936.AZI98_15795"/>
<dbReference type="InterPro" id="IPR041522">
    <property type="entry name" value="CdaR_GGDEF"/>
</dbReference>
<gene>
    <name evidence="3" type="ORF">AZI98_15795</name>
</gene>
<feature type="domain" description="GAF" evidence="2">
    <location>
        <begin position="188"/>
        <end position="313"/>
    </location>
</feature>
<dbReference type="SMART" id="SM00065">
    <property type="entry name" value="GAF"/>
    <property type="match status" value="1"/>
</dbReference>
<dbReference type="Pfam" id="PF17853">
    <property type="entry name" value="GGDEF_2"/>
    <property type="match status" value="1"/>
</dbReference>
<dbReference type="InterPro" id="IPR042070">
    <property type="entry name" value="PucR_C-HTH_sf"/>
</dbReference>
<dbReference type="AlphaFoldDB" id="A0A165WLG2"/>
<keyword evidence="4" id="KW-1185">Reference proteome</keyword>
<organism evidence="3 4">
    <name type="scientific">Aeribacillus pallidus</name>
    <dbReference type="NCBI Taxonomy" id="33936"/>
    <lineage>
        <taxon>Bacteria</taxon>
        <taxon>Bacillati</taxon>
        <taxon>Bacillota</taxon>
        <taxon>Bacilli</taxon>
        <taxon>Bacillales</taxon>
        <taxon>Bacillaceae</taxon>
        <taxon>Aeribacillus</taxon>
    </lineage>
</organism>
<dbReference type="InterPro" id="IPR025736">
    <property type="entry name" value="PucR_C-HTH_dom"/>
</dbReference>
<dbReference type="RefSeq" id="WP_063389219.1">
    <property type="nucleotide sequence ID" value="NZ_LWBR01000065.1"/>
</dbReference>
<protein>
    <submittedName>
        <fullName evidence="3">PucR family transcriptional regulator</fullName>
    </submittedName>
</protein>
<accession>A0A165WLG2</accession>
<name>A0A165WLG2_9BACI</name>
<reference evidence="3 4" key="1">
    <citation type="submission" date="2016-04" db="EMBL/GenBank/DDBJ databases">
        <title>Draft genome sequence of Aeribacillus pallidus 8m3 from petroleum reservoir.</title>
        <authorList>
            <person name="Poltaraus A.B."/>
            <person name="Nazina T.N."/>
            <person name="Tourova T.P."/>
            <person name="Malakho S.M."/>
            <person name="Korshunova A.V."/>
            <person name="Sokolova D.S."/>
        </authorList>
    </citation>
    <scope>NUCLEOTIDE SEQUENCE [LARGE SCALE GENOMIC DNA]</scope>
    <source>
        <strain evidence="3 4">8m3</strain>
    </source>
</reference>
<dbReference type="PANTHER" id="PTHR33744">
    <property type="entry name" value="CARBOHYDRATE DIACID REGULATOR"/>
    <property type="match status" value="1"/>
</dbReference>
<dbReference type="Pfam" id="PF13556">
    <property type="entry name" value="HTH_30"/>
    <property type="match status" value="1"/>
</dbReference>
<dbReference type="PANTHER" id="PTHR33744:SF1">
    <property type="entry name" value="DNA-BINDING TRANSCRIPTIONAL ACTIVATOR ADER"/>
    <property type="match status" value="1"/>
</dbReference>